<dbReference type="Pfam" id="PF00892">
    <property type="entry name" value="EamA"/>
    <property type="match status" value="2"/>
</dbReference>
<dbReference type="RefSeq" id="WP_268040998.1">
    <property type="nucleotide sequence ID" value="NZ_JAPQER010000003.1"/>
</dbReference>
<feature type="transmembrane region" description="Helical" evidence="7">
    <location>
        <begin position="212"/>
        <end position="229"/>
    </location>
</feature>
<evidence type="ECO:0000313" key="9">
    <source>
        <dbReference type="EMBL" id="MCY6484696.1"/>
    </source>
</evidence>
<feature type="transmembrane region" description="Helical" evidence="7">
    <location>
        <begin position="99"/>
        <end position="117"/>
    </location>
</feature>
<keyword evidence="10" id="KW-1185">Reference proteome</keyword>
<evidence type="ECO:0000256" key="2">
    <source>
        <dbReference type="ARBA" id="ARBA00007362"/>
    </source>
</evidence>
<evidence type="ECO:0000256" key="4">
    <source>
        <dbReference type="ARBA" id="ARBA00022692"/>
    </source>
</evidence>
<reference evidence="9" key="1">
    <citation type="submission" date="2022-12" db="EMBL/GenBank/DDBJ databases">
        <authorList>
            <person name="Wang J."/>
        </authorList>
    </citation>
    <scope>NUCLEOTIDE SEQUENCE</scope>
    <source>
        <strain evidence="9">HY-45-18</strain>
    </source>
</reference>
<organism evidence="9 10">
    <name type="scientific">Clostridium aestuarii</name>
    <dbReference type="NCBI Taxonomy" id="338193"/>
    <lineage>
        <taxon>Bacteria</taxon>
        <taxon>Bacillati</taxon>
        <taxon>Bacillota</taxon>
        <taxon>Clostridia</taxon>
        <taxon>Eubacteriales</taxon>
        <taxon>Clostridiaceae</taxon>
        <taxon>Clostridium</taxon>
    </lineage>
</organism>
<keyword evidence="3" id="KW-1003">Cell membrane</keyword>
<evidence type="ECO:0000256" key="7">
    <source>
        <dbReference type="SAM" id="Phobius"/>
    </source>
</evidence>
<keyword evidence="6 7" id="KW-0472">Membrane</keyword>
<keyword evidence="4 7" id="KW-0812">Transmembrane</keyword>
<feature type="transmembrane region" description="Helical" evidence="7">
    <location>
        <begin position="154"/>
        <end position="172"/>
    </location>
</feature>
<dbReference type="InterPro" id="IPR000620">
    <property type="entry name" value="EamA_dom"/>
</dbReference>
<feature type="domain" description="EamA" evidence="8">
    <location>
        <begin position="12"/>
        <end position="141"/>
    </location>
</feature>
<dbReference type="Proteomes" id="UP001078443">
    <property type="component" value="Unassembled WGS sequence"/>
</dbReference>
<comment type="similarity">
    <text evidence="2">Belongs to the EamA transporter family.</text>
</comment>
<keyword evidence="5 7" id="KW-1133">Transmembrane helix</keyword>
<sequence length="302" mass="33007">MKHIDNKKSILADMSLLLVAIVWGGGFVAVKDALDNIPPFCIVALRFIIATLLLCIVFWKKIRLVTKKDIKSGTVIGIFLFGGYATQTIGLQYTTAAKQGFLTATYVVIVPFLAWIVNKKRPDLYSIIAAFLTLIGIGMLSLQDSLHIGLGDSLTLVCAVFFAAQIIAISFYTETVDPIILTIVQLGVCGIISAVSALAFETIPKQIGTQSIMSVLYLGLFSTMLATIIQNIAQKYTYETHAAIILSMESLFGCILSVLLLGELFTIKMVFGSIFILAAVITAETKWNFLKPKHKRRSTALE</sequence>
<feature type="transmembrane region" description="Helical" evidence="7">
    <location>
        <begin position="12"/>
        <end position="30"/>
    </location>
</feature>
<gene>
    <name evidence="9" type="ORF">OW763_10120</name>
</gene>
<dbReference type="EMBL" id="JAPQER010000003">
    <property type="protein sequence ID" value="MCY6484696.1"/>
    <property type="molecule type" value="Genomic_DNA"/>
</dbReference>
<feature type="domain" description="EamA" evidence="8">
    <location>
        <begin position="150"/>
        <end position="281"/>
    </location>
</feature>
<evidence type="ECO:0000259" key="8">
    <source>
        <dbReference type="Pfam" id="PF00892"/>
    </source>
</evidence>
<comment type="caution">
    <text evidence="9">The sequence shown here is derived from an EMBL/GenBank/DDBJ whole genome shotgun (WGS) entry which is preliminary data.</text>
</comment>
<dbReference type="PANTHER" id="PTHR42920">
    <property type="entry name" value="OS03G0707200 PROTEIN-RELATED"/>
    <property type="match status" value="1"/>
</dbReference>
<feature type="transmembrane region" description="Helical" evidence="7">
    <location>
        <begin position="267"/>
        <end position="287"/>
    </location>
</feature>
<feature type="transmembrane region" description="Helical" evidence="7">
    <location>
        <begin position="241"/>
        <end position="261"/>
    </location>
</feature>
<protein>
    <submittedName>
        <fullName evidence="9">DMT family transporter</fullName>
    </submittedName>
</protein>
<name>A0ABT4D0D6_9CLOT</name>
<evidence type="ECO:0000256" key="6">
    <source>
        <dbReference type="ARBA" id="ARBA00023136"/>
    </source>
</evidence>
<comment type="subcellular location">
    <subcellularLocation>
        <location evidence="1">Cell membrane</location>
        <topology evidence="1">Multi-pass membrane protein</topology>
    </subcellularLocation>
</comment>
<evidence type="ECO:0000256" key="3">
    <source>
        <dbReference type="ARBA" id="ARBA00022475"/>
    </source>
</evidence>
<feature type="transmembrane region" description="Helical" evidence="7">
    <location>
        <begin position="179"/>
        <end position="200"/>
    </location>
</feature>
<proteinExistence type="inferred from homology"/>
<dbReference type="InterPro" id="IPR051258">
    <property type="entry name" value="Diverse_Substrate_Transporter"/>
</dbReference>
<dbReference type="PANTHER" id="PTHR42920:SF5">
    <property type="entry name" value="EAMA DOMAIN-CONTAINING PROTEIN"/>
    <property type="match status" value="1"/>
</dbReference>
<dbReference type="SUPFAM" id="SSF103481">
    <property type="entry name" value="Multidrug resistance efflux transporter EmrE"/>
    <property type="match status" value="2"/>
</dbReference>
<evidence type="ECO:0000256" key="5">
    <source>
        <dbReference type="ARBA" id="ARBA00022989"/>
    </source>
</evidence>
<dbReference type="InterPro" id="IPR037185">
    <property type="entry name" value="EmrE-like"/>
</dbReference>
<evidence type="ECO:0000313" key="10">
    <source>
        <dbReference type="Proteomes" id="UP001078443"/>
    </source>
</evidence>
<feature type="transmembrane region" description="Helical" evidence="7">
    <location>
        <begin position="124"/>
        <end position="142"/>
    </location>
</feature>
<feature type="transmembrane region" description="Helical" evidence="7">
    <location>
        <begin position="36"/>
        <end position="59"/>
    </location>
</feature>
<accession>A0ABT4D0D6</accession>
<evidence type="ECO:0000256" key="1">
    <source>
        <dbReference type="ARBA" id="ARBA00004651"/>
    </source>
</evidence>
<feature type="transmembrane region" description="Helical" evidence="7">
    <location>
        <begin position="71"/>
        <end position="93"/>
    </location>
</feature>